<dbReference type="PANTHER" id="PTHR30462:SF0">
    <property type="entry name" value="INTERMEMBRANE TRANSPORT PROTEIN YEBT"/>
    <property type="match status" value="1"/>
</dbReference>
<evidence type="ECO:0000256" key="2">
    <source>
        <dbReference type="ARBA" id="ARBA00022475"/>
    </source>
</evidence>
<feature type="domain" description="Mce/MlaD" evidence="8">
    <location>
        <begin position="161"/>
        <end position="221"/>
    </location>
</feature>
<organism evidence="9 10">
    <name type="scientific">Photobacterium aphoticum</name>
    <dbReference type="NCBI Taxonomy" id="754436"/>
    <lineage>
        <taxon>Bacteria</taxon>
        <taxon>Pseudomonadati</taxon>
        <taxon>Pseudomonadota</taxon>
        <taxon>Gammaproteobacteria</taxon>
        <taxon>Vibrionales</taxon>
        <taxon>Vibrionaceae</taxon>
        <taxon>Photobacterium</taxon>
    </lineage>
</organism>
<feature type="domain" description="Mce/MlaD" evidence="8">
    <location>
        <begin position="284"/>
        <end position="375"/>
    </location>
</feature>
<keyword evidence="2" id="KW-1003">Cell membrane</keyword>
<dbReference type="Pfam" id="PF02470">
    <property type="entry name" value="MlaD"/>
    <property type="match status" value="7"/>
</dbReference>
<dbReference type="AlphaFoldDB" id="A0A0J1GL86"/>
<dbReference type="PANTHER" id="PTHR30462">
    <property type="entry name" value="INTERMEMBRANE TRANSPORT PROTEIN PQIB-RELATED"/>
    <property type="match status" value="1"/>
</dbReference>
<feature type="transmembrane region" description="Helical" evidence="7">
    <location>
        <begin position="21"/>
        <end position="40"/>
    </location>
</feature>
<dbReference type="InterPro" id="IPR051800">
    <property type="entry name" value="PqiA-PqiB_transport"/>
</dbReference>
<evidence type="ECO:0000256" key="7">
    <source>
        <dbReference type="SAM" id="Phobius"/>
    </source>
</evidence>
<keyword evidence="10" id="KW-1185">Reference proteome</keyword>
<evidence type="ECO:0000256" key="6">
    <source>
        <dbReference type="ARBA" id="ARBA00023136"/>
    </source>
</evidence>
<dbReference type="PATRIC" id="fig|754436.4.peg.2662"/>
<protein>
    <submittedName>
        <fullName evidence="9">Paraquat-inducible protein B</fullName>
    </submittedName>
</protein>
<dbReference type="RefSeq" id="WP_047874739.1">
    <property type="nucleotide sequence ID" value="NZ_BMYC01000004.1"/>
</dbReference>
<evidence type="ECO:0000256" key="3">
    <source>
        <dbReference type="ARBA" id="ARBA00022519"/>
    </source>
</evidence>
<keyword evidence="4 7" id="KW-0812">Transmembrane</keyword>
<evidence type="ECO:0000256" key="4">
    <source>
        <dbReference type="ARBA" id="ARBA00022692"/>
    </source>
</evidence>
<feature type="domain" description="Mce/MlaD" evidence="8">
    <location>
        <begin position="747"/>
        <end position="807"/>
    </location>
</feature>
<evidence type="ECO:0000259" key="8">
    <source>
        <dbReference type="Pfam" id="PF02470"/>
    </source>
</evidence>
<name>A0A0J1GL86_9GAMM</name>
<comment type="subcellular location">
    <subcellularLocation>
        <location evidence="1">Cell inner membrane</location>
    </subcellularLocation>
</comment>
<feature type="domain" description="Mce/MlaD" evidence="8">
    <location>
        <begin position="401"/>
        <end position="459"/>
    </location>
</feature>
<proteinExistence type="predicted"/>
<evidence type="ECO:0000256" key="1">
    <source>
        <dbReference type="ARBA" id="ARBA00004533"/>
    </source>
</evidence>
<feature type="domain" description="Mce/MlaD" evidence="8">
    <location>
        <begin position="522"/>
        <end position="578"/>
    </location>
</feature>
<evidence type="ECO:0000313" key="10">
    <source>
        <dbReference type="Proteomes" id="UP000036426"/>
    </source>
</evidence>
<keyword evidence="3" id="KW-0997">Cell inner membrane</keyword>
<reference evidence="9 10" key="1">
    <citation type="submission" date="2015-05" db="EMBL/GenBank/DDBJ databases">
        <title>Photobacterium galathea sp. nov.</title>
        <authorList>
            <person name="Machado H."/>
            <person name="Gram L."/>
        </authorList>
    </citation>
    <scope>NUCLEOTIDE SEQUENCE [LARGE SCALE GENOMIC DNA]</scope>
    <source>
        <strain evidence="9 10">DSM 25995</strain>
    </source>
</reference>
<feature type="domain" description="Mce/MlaD" evidence="8">
    <location>
        <begin position="47"/>
        <end position="138"/>
    </location>
</feature>
<dbReference type="Proteomes" id="UP000036426">
    <property type="component" value="Unassembled WGS sequence"/>
</dbReference>
<dbReference type="EMBL" id="LDOV01000022">
    <property type="protein sequence ID" value="KLV00473.1"/>
    <property type="molecule type" value="Genomic_DNA"/>
</dbReference>
<accession>A0A0J1GL86</accession>
<dbReference type="InterPro" id="IPR003399">
    <property type="entry name" value="Mce/MlaD"/>
</dbReference>
<keyword evidence="6 7" id="KW-0472">Membrane</keyword>
<sequence>MNNGLNQQQPEPVKIRRDRGISPLWILPVLALILAGWLVFKAVNEAGERIKIHFNDAAGLVAGRTTIRYQGLEVGIVRDVNLSTDLKSIYVEADIYPEAVRTLKQGSQFWLVKPKASITGISGLDALVSGNYIALQPGPGKFANEFTSLDSQPADTPVGEGLKIQLRAPNLGSINIGSQVLYKKIPVGEVYNYTLSNNKKRVVIDVLIKPQYSELVTNKSRFWNVSGMSANIGFNGVDVQFESLSAMISGAIAFDSPDEGLPIDPNHLFRLYPDLNTAGRGIAIKIELPEGNNISASGASGAPIVYRGLQIGQISDLRFDDTRQKIIAHAAIEPSMSDLLTTGSRLLLEEAELSLNGVKNIGNLIRGNFLTLIPGDGEATRQFVAINQDELQEQQPGIASFALYADESFGIKRGTKLMHRGIEVGRVKSVKLDGKHVRFNVIVRPEYTQLVRSSSRFYIDGGIQANLSAQGLDVSVPPADQLITQAISFTSNGSAKIQSQYPLYKSRQLATLAEEKARGFGTVTLYADELPPVSEGSPVLYRNMQVGEVKNYALSRDGVTISLNIENQYRHLITPDTVFWNRSGVEVDAGLGGVKIKADPLSTLIKGGIAFDDMKGISNRSGSRYKLYASFNDAKDFGLLISLKAKDAKSIAVNTDIRYQGVNVGKVVETTPDFTQGNVMVKARLFPKYADLLAKNDSYFWVVTPKISLTGAKDLDTLLSSYIAVTPGKGTYSQTFTLGTAELVNSGLTVVLESENRDSISEGTPLLYRDIQVGQVVDVALGELADRVIIKAQIEQAYSHLVRTDSVFWNVSGVDVTIGLTGANVQTGTVDSLLRGGIAFATPEEQPLAPKAKANTHFLLHQTVDPEWKTWRTAIPKH</sequence>
<gene>
    <name evidence="9" type="ORF">ABT58_12515</name>
</gene>
<evidence type="ECO:0000256" key="5">
    <source>
        <dbReference type="ARBA" id="ARBA00022989"/>
    </source>
</evidence>
<evidence type="ECO:0000313" key="9">
    <source>
        <dbReference type="EMBL" id="KLV00473.1"/>
    </source>
</evidence>
<feature type="domain" description="Mce/MlaD" evidence="8">
    <location>
        <begin position="641"/>
        <end position="728"/>
    </location>
</feature>
<comment type="caution">
    <text evidence="9">The sequence shown here is derived from an EMBL/GenBank/DDBJ whole genome shotgun (WGS) entry which is preliminary data.</text>
</comment>
<dbReference type="OrthoDB" id="9806984at2"/>
<dbReference type="GO" id="GO:0005886">
    <property type="term" value="C:plasma membrane"/>
    <property type="evidence" value="ECO:0007669"/>
    <property type="project" value="UniProtKB-SubCell"/>
</dbReference>
<keyword evidence="5 7" id="KW-1133">Transmembrane helix</keyword>